<dbReference type="EMBL" id="JAKLTY010000062">
    <property type="protein sequence ID" value="MCG2633069.1"/>
    <property type="molecule type" value="Genomic_DNA"/>
</dbReference>
<reference evidence="1" key="1">
    <citation type="submission" date="2022-01" db="EMBL/GenBank/DDBJ databases">
        <title>Genome sequnece data of strain Bradyrhizobium sp. nov.</title>
        <authorList>
            <person name="Zhang J."/>
        </authorList>
    </citation>
    <scope>NUCLEOTIDE SEQUENCE</scope>
    <source>
        <strain evidence="2">WYCCWR 12774</strain>
        <strain evidence="1">WYCCWR 13023</strain>
    </source>
</reference>
<sequence length="285" mass="31111">MAKLKTSKAKTSSIPAVIVFGLDATGKPKAGRFPGKDGSVAKKAARALKLTFCNVNRPKLIEIATRIPVGRLHAQGKAFLPSIPRSLYDELASATTPSIAAAKASPRVSIRSVPKGRPKVFVVLGFDEDRKPRGARFHDPNEDQLIKRAADLKLYVFELRSAELISLAKSLPIGSQATTGALAVPEIKQDVYSEVIVEIADDEDAVPRGETDGPLPRLKGAPNTWDDIQVGHPVVAEVSPGYNWAEAIVIDRKDDQLTLRYRDYPQLPRFYRACREVALLSPKVQ</sequence>
<dbReference type="RefSeq" id="WP_237871155.1">
    <property type="nucleotide sequence ID" value="NZ_JAKLTY010000062.1"/>
</dbReference>
<organism evidence="1 4">
    <name type="scientific">Bradyrhizobium zhengyangense</name>
    <dbReference type="NCBI Taxonomy" id="2911009"/>
    <lineage>
        <taxon>Bacteria</taxon>
        <taxon>Pseudomonadati</taxon>
        <taxon>Pseudomonadota</taxon>
        <taxon>Alphaproteobacteria</taxon>
        <taxon>Hyphomicrobiales</taxon>
        <taxon>Nitrobacteraceae</taxon>
        <taxon>Bradyrhizobium</taxon>
    </lineage>
</organism>
<evidence type="ECO:0000313" key="2">
    <source>
        <dbReference type="EMBL" id="MCG2668335.1"/>
    </source>
</evidence>
<evidence type="ECO:0000313" key="1">
    <source>
        <dbReference type="EMBL" id="MCG2633069.1"/>
    </source>
</evidence>
<dbReference type="Proteomes" id="UP001139012">
    <property type="component" value="Unassembled WGS sequence"/>
</dbReference>
<dbReference type="Proteomes" id="UP001139054">
    <property type="component" value="Unassembled WGS sequence"/>
</dbReference>
<name>A0A9X1RLY6_9BRAD</name>
<gene>
    <name evidence="2" type="ORF">L6637_15355</name>
    <name evidence="1" type="ORF">L6654_41705</name>
</gene>
<proteinExistence type="predicted"/>
<evidence type="ECO:0000313" key="4">
    <source>
        <dbReference type="Proteomes" id="UP001139054"/>
    </source>
</evidence>
<evidence type="ECO:0000313" key="3">
    <source>
        <dbReference type="Proteomes" id="UP001139012"/>
    </source>
</evidence>
<dbReference type="AlphaFoldDB" id="A0A9X1RLY6"/>
<protein>
    <submittedName>
        <fullName evidence="1">Uncharacterized protein</fullName>
    </submittedName>
</protein>
<keyword evidence="3" id="KW-1185">Reference proteome</keyword>
<dbReference type="EMBL" id="JAKLUA010000004">
    <property type="protein sequence ID" value="MCG2668335.1"/>
    <property type="molecule type" value="Genomic_DNA"/>
</dbReference>
<comment type="caution">
    <text evidence="1">The sequence shown here is derived from an EMBL/GenBank/DDBJ whole genome shotgun (WGS) entry which is preliminary data.</text>
</comment>
<accession>A0A9X1RLY6</accession>